<dbReference type="PANTHER" id="PTHR10704">
    <property type="entry name" value="CARBOHYDRATE SULFOTRANSFERASE"/>
    <property type="match status" value="1"/>
</dbReference>
<reference evidence="2 3" key="1">
    <citation type="submission" date="2019-02" db="EMBL/GenBank/DDBJ databases">
        <title>Deep-cultivation of Planctomycetes and their phenomic and genomic characterization uncovers novel biology.</title>
        <authorList>
            <person name="Wiegand S."/>
            <person name="Jogler M."/>
            <person name="Boedeker C."/>
            <person name="Pinto D."/>
            <person name="Vollmers J."/>
            <person name="Rivas-Marin E."/>
            <person name="Kohn T."/>
            <person name="Peeters S.H."/>
            <person name="Heuer A."/>
            <person name="Rast P."/>
            <person name="Oberbeckmann S."/>
            <person name="Bunk B."/>
            <person name="Jeske O."/>
            <person name="Meyerdierks A."/>
            <person name="Storesund J.E."/>
            <person name="Kallscheuer N."/>
            <person name="Luecker S."/>
            <person name="Lage O.M."/>
            <person name="Pohl T."/>
            <person name="Merkel B.J."/>
            <person name="Hornburger P."/>
            <person name="Mueller R.-W."/>
            <person name="Bruemmer F."/>
            <person name="Labrenz M."/>
            <person name="Spormann A.M."/>
            <person name="Op den Camp H."/>
            <person name="Overmann J."/>
            <person name="Amann R."/>
            <person name="Jetten M.S.M."/>
            <person name="Mascher T."/>
            <person name="Medema M.H."/>
            <person name="Devos D.P."/>
            <person name="Kaster A.-K."/>
            <person name="Ovreas L."/>
            <person name="Rohde M."/>
            <person name="Galperin M.Y."/>
            <person name="Jogler C."/>
        </authorList>
    </citation>
    <scope>NUCLEOTIDE SEQUENCE [LARGE SCALE GENOMIC DNA]</scope>
    <source>
        <strain evidence="2 3">Pan265</strain>
    </source>
</reference>
<dbReference type="EMBL" id="CP036280">
    <property type="protein sequence ID" value="QDU72959.1"/>
    <property type="molecule type" value="Genomic_DNA"/>
</dbReference>
<protein>
    <recommendedName>
        <fullName evidence="4">Sulfotransferase</fullName>
    </recommendedName>
</protein>
<evidence type="ECO:0000313" key="2">
    <source>
        <dbReference type="EMBL" id="QDU72959.1"/>
    </source>
</evidence>
<dbReference type="KEGG" id="mcad:Pan265_28360"/>
<dbReference type="InterPro" id="IPR027417">
    <property type="entry name" value="P-loop_NTPase"/>
</dbReference>
<evidence type="ECO:0000313" key="3">
    <source>
        <dbReference type="Proteomes" id="UP000320386"/>
    </source>
</evidence>
<sequence>MTACVDDEAGRGLAAGGSRRPEVVWLLGRGRSGTTWVSRTLSLHEHCVYKYEPFLGRDPRYVAWKERVLGLDLGDAEVRAAARASFVELLGGCQHRVDYPPFVRKSCRRQSPALLRLTWQLGKWLPWLRGVYEWYGRPDLRVPGSSVLIKDVNFPNEHLRQVLGVVEPVLISLFRNPFASVDAACRFGDKGGSAVRFKTPAAVEHLRALFRTEDCAHLRRFEGVLEGMSEVAFEALRWRVQSEPLYRITRGYERGHVMLFEDTCVRPRACAEETLGFIGWPMTEAMRGFLEESSGGGSSGSSGRDPHGVKRDSAAVADRWVANLSAEAMREIDEVVSDSPMLDLWPGLREKLPEQAR</sequence>
<evidence type="ECO:0000256" key="1">
    <source>
        <dbReference type="SAM" id="MobiDB-lite"/>
    </source>
</evidence>
<dbReference type="SUPFAM" id="SSF52540">
    <property type="entry name" value="P-loop containing nucleoside triphosphate hydrolases"/>
    <property type="match status" value="1"/>
</dbReference>
<keyword evidence="3" id="KW-1185">Reference proteome</keyword>
<dbReference type="GO" id="GO:0006790">
    <property type="term" value="P:sulfur compound metabolic process"/>
    <property type="evidence" value="ECO:0007669"/>
    <property type="project" value="TreeGrafter"/>
</dbReference>
<dbReference type="InterPro" id="IPR051135">
    <property type="entry name" value="Gal/GlcNAc/GalNAc_ST"/>
</dbReference>
<dbReference type="AlphaFoldDB" id="A0A518C163"/>
<name>A0A518C163_9BACT</name>
<dbReference type="PANTHER" id="PTHR10704:SF44">
    <property type="entry name" value="LD35051P-RELATED"/>
    <property type="match status" value="1"/>
</dbReference>
<feature type="region of interest" description="Disordered" evidence="1">
    <location>
        <begin position="290"/>
        <end position="313"/>
    </location>
</feature>
<feature type="compositionally biased region" description="Basic and acidic residues" evidence="1">
    <location>
        <begin position="304"/>
        <end position="313"/>
    </location>
</feature>
<dbReference type="GO" id="GO:0001517">
    <property type="term" value="F:N-acetylglucosamine 6-O-sulfotransferase activity"/>
    <property type="evidence" value="ECO:0007669"/>
    <property type="project" value="TreeGrafter"/>
</dbReference>
<organism evidence="2 3">
    <name type="scientific">Mucisphaera calidilacus</name>
    <dbReference type="NCBI Taxonomy" id="2527982"/>
    <lineage>
        <taxon>Bacteria</taxon>
        <taxon>Pseudomonadati</taxon>
        <taxon>Planctomycetota</taxon>
        <taxon>Phycisphaerae</taxon>
        <taxon>Phycisphaerales</taxon>
        <taxon>Phycisphaeraceae</taxon>
        <taxon>Mucisphaera</taxon>
    </lineage>
</organism>
<evidence type="ECO:0008006" key="4">
    <source>
        <dbReference type="Google" id="ProtNLM"/>
    </source>
</evidence>
<dbReference type="GO" id="GO:0006044">
    <property type="term" value="P:N-acetylglucosamine metabolic process"/>
    <property type="evidence" value="ECO:0007669"/>
    <property type="project" value="TreeGrafter"/>
</dbReference>
<dbReference type="Proteomes" id="UP000320386">
    <property type="component" value="Chromosome"/>
</dbReference>
<proteinExistence type="predicted"/>
<gene>
    <name evidence="2" type="ORF">Pan265_28360</name>
</gene>
<dbReference type="Gene3D" id="3.40.50.300">
    <property type="entry name" value="P-loop containing nucleotide triphosphate hydrolases"/>
    <property type="match status" value="1"/>
</dbReference>
<accession>A0A518C163</accession>